<dbReference type="InterPro" id="IPR036249">
    <property type="entry name" value="Thioredoxin-like_sf"/>
</dbReference>
<evidence type="ECO:0000259" key="3">
    <source>
        <dbReference type="PROSITE" id="PS50405"/>
    </source>
</evidence>
<dbReference type="InterPro" id="IPR010987">
    <property type="entry name" value="Glutathione-S-Trfase_C-like"/>
</dbReference>
<organism evidence="4 5">
    <name type="scientific">Emericellopsis atlantica</name>
    <dbReference type="NCBI Taxonomy" id="2614577"/>
    <lineage>
        <taxon>Eukaryota</taxon>
        <taxon>Fungi</taxon>
        <taxon>Dikarya</taxon>
        <taxon>Ascomycota</taxon>
        <taxon>Pezizomycotina</taxon>
        <taxon>Sordariomycetes</taxon>
        <taxon>Hypocreomycetidae</taxon>
        <taxon>Hypocreales</taxon>
        <taxon>Bionectriaceae</taxon>
        <taxon>Emericellopsis</taxon>
    </lineage>
</organism>
<dbReference type="GeneID" id="70292753"/>
<dbReference type="SFLD" id="SFLDG00358">
    <property type="entry name" value="Main_(cytGST)"/>
    <property type="match status" value="1"/>
</dbReference>
<dbReference type="RefSeq" id="XP_046123152.1">
    <property type="nucleotide sequence ID" value="XM_046261850.1"/>
</dbReference>
<dbReference type="CDD" id="cd03048">
    <property type="entry name" value="GST_N_Ure2p_like"/>
    <property type="match status" value="1"/>
</dbReference>
<dbReference type="SUPFAM" id="SSF52833">
    <property type="entry name" value="Thioredoxin-like"/>
    <property type="match status" value="1"/>
</dbReference>
<dbReference type="SFLD" id="SFLDG01151">
    <property type="entry name" value="Main.2:_Nu-like"/>
    <property type="match status" value="1"/>
</dbReference>
<feature type="domain" description="GST N-terminal" evidence="2">
    <location>
        <begin position="6"/>
        <end position="86"/>
    </location>
</feature>
<comment type="caution">
    <text evidence="4">The sequence shown here is derived from an EMBL/GenBank/DDBJ whole genome shotgun (WGS) entry which is preliminary data.</text>
</comment>
<dbReference type="PROSITE" id="PS50404">
    <property type="entry name" value="GST_NTER"/>
    <property type="match status" value="1"/>
</dbReference>
<sequence length="217" mass="25255">MTASIKPFKLYVFPHGPNPKKVAILLEELGLPYESILIENPKEESYLKINPNGLLPTLVDPNVEDFTIWESGAIAEYLVSTYDQEGKLDGRTKAEKWHAKQYLHFQMSGQGPYFFEAAWFYYYAPEDVPFAKARYVEQTVRIFEVLNKILEGKKWLVGEKLTYADLGFVPWNKVLVDLPLGEKTLSQEYDLKNKYPNVYNWIERLNELESVKKVYSQ</sequence>
<dbReference type="InterPro" id="IPR040079">
    <property type="entry name" value="Glutathione_S-Trfase"/>
</dbReference>
<dbReference type="Proteomes" id="UP000887229">
    <property type="component" value="Unassembled WGS sequence"/>
</dbReference>
<keyword evidence="5" id="KW-1185">Reference proteome</keyword>
<evidence type="ECO:0000259" key="2">
    <source>
        <dbReference type="PROSITE" id="PS50404"/>
    </source>
</evidence>
<reference evidence="4" key="1">
    <citation type="journal article" date="2021" name="IMA Fungus">
        <title>Genomic characterization of three marine fungi, including Emericellopsis atlantica sp. nov. with signatures of a generalist lifestyle and marine biomass degradation.</title>
        <authorList>
            <person name="Hagestad O.C."/>
            <person name="Hou L."/>
            <person name="Andersen J.H."/>
            <person name="Hansen E.H."/>
            <person name="Altermark B."/>
            <person name="Li C."/>
            <person name="Kuhnert E."/>
            <person name="Cox R.J."/>
            <person name="Crous P.W."/>
            <person name="Spatafora J.W."/>
            <person name="Lail K."/>
            <person name="Amirebrahimi M."/>
            <person name="Lipzen A."/>
            <person name="Pangilinan J."/>
            <person name="Andreopoulos W."/>
            <person name="Hayes R.D."/>
            <person name="Ng V."/>
            <person name="Grigoriev I.V."/>
            <person name="Jackson S.A."/>
            <person name="Sutton T.D.S."/>
            <person name="Dobson A.D.W."/>
            <person name="Rama T."/>
        </authorList>
    </citation>
    <scope>NUCLEOTIDE SEQUENCE</scope>
    <source>
        <strain evidence="4">TS7</strain>
    </source>
</reference>
<dbReference type="AlphaFoldDB" id="A0A9P8CTX7"/>
<dbReference type="InterPro" id="IPR036282">
    <property type="entry name" value="Glutathione-S-Trfase_C_sf"/>
</dbReference>
<comment type="similarity">
    <text evidence="1">Belongs to the GST superfamily.</text>
</comment>
<dbReference type="InterPro" id="IPR004045">
    <property type="entry name" value="Glutathione_S-Trfase_N"/>
</dbReference>
<dbReference type="OrthoDB" id="422574at2759"/>
<protein>
    <submittedName>
        <fullName evidence="4">Glutathione S-transferase</fullName>
    </submittedName>
</protein>
<gene>
    <name evidence="4" type="ORF">F5Z01DRAFT_632297</name>
</gene>
<name>A0A9P8CTX7_9HYPO</name>
<accession>A0A9P8CTX7</accession>
<dbReference type="InterPro" id="IPR004046">
    <property type="entry name" value="GST_C"/>
</dbReference>
<evidence type="ECO:0000313" key="5">
    <source>
        <dbReference type="Proteomes" id="UP000887229"/>
    </source>
</evidence>
<dbReference type="Pfam" id="PF13417">
    <property type="entry name" value="GST_N_3"/>
    <property type="match status" value="1"/>
</dbReference>
<dbReference type="PANTHER" id="PTHR44051">
    <property type="entry name" value="GLUTATHIONE S-TRANSFERASE-RELATED"/>
    <property type="match status" value="1"/>
</dbReference>
<dbReference type="Pfam" id="PF00043">
    <property type="entry name" value="GST_C"/>
    <property type="match status" value="1"/>
</dbReference>
<dbReference type="PROSITE" id="PS50405">
    <property type="entry name" value="GST_CTER"/>
    <property type="match status" value="1"/>
</dbReference>
<evidence type="ECO:0000256" key="1">
    <source>
        <dbReference type="ARBA" id="ARBA00007409"/>
    </source>
</evidence>
<dbReference type="PANTHER" id="PTHR44051:SF3">
    <property type="entry name" value="TRANSCRIPTIONAL REGULATOR URE2"/>
    <property type="match status" value="1"/>
</dbReference>
<dbReference type="SFLD" id="SFLDS00019">
    <property type="entry name" value="Glutathione_Transferase_(cytos"/>
    <property type="match status" value="1"/>
</dbReference>
<evidence type="ECO:0000313" key="4">
    <source>
        <dbReference type="EMBL" id="KAG9259228.1"/>
    </source>
</evidence>
<dbReference type="Gene3D" id="1.20.1050.130">
    <property type="match status" value="1"/>
</dbReference>
<feature type="domain" description="GST C-terminal" evidence="3">
    <location>
        <begin position="92"/>
        <end position="217"/>
    </location>
</feature>
<dbReference type="SUPFAM" id="SSF47616">
    <property type="entry name" value="GST C-terminal domain-like"/>
    <property type="match status" value="1"/>
</dbReference>
<dbReference type="EMBL" id="MU251242">
    <property type="protein sequence ID" value="KAG9259228.1"/>
    <property type="molecule type" value="Genomic_DNA"/>
</dbReference>
<proteinExistence type="inferred from homology"/>